<proteinExistence type="predicted"/>
<feature type="non-terminal residue" evidence="1">
    <location>
        <position position="215"/>
    </location>
</feature>
<reference evidence="1" key="1">
    <citation type="submission" date="2021-06" db="EMBL/GenBank/DDBJ databases">
        <authorList>
            <person name="Kallberg Y."/>
            <person name="Tangrot J."/>
            <person name="Rosling A."/>
        </authorList>
    </citation>
    <scope>NUCLEOTIDE SEQUENCE</scope>
    <source>
        <strain evidence="1">MA461A</strain>
    </source>
</reference>
<gene>
    <name evidence="1" type="ORF">RPERSI_LOCUS19788</name>
</gene>
<sequence length="215" mass="24512">HYHEMEKCALQESFFKCPSVAQAPSGLQSQLSPAFEDCLKRIEKYFLNQVLSTTVDCIKCGVVINSERDQLFIIYWCDWILSYFNDDDELLKLAKFLYEYLSTLKEKVEIFDNLETEKVWISQLLSSKKNKTKQTPTRASCPACPTGRCTKGHVWDLCSITLSVVADKHARSCSNCNRKILAASDPYRQVDEQSIASSVIVKAIIETCEKCFYCG</sequence>
<keyword evidence="2" id="KW-1185">Reference proteome</keyword>
<feature type="non-terminal residue" evidence="1">
    <location>
        <position position="1"/>
    </location>
</feature>
<organism evidence="1 2">
    <name type="scientific">Racocetra persica</name>
    <dbReference type="NCBI Taxonomy" id="160502"/>
    <lineage>
        <taxon>Eukaryota</taxon>
        <taxon>Fungi</taxon>
        <taxon>Fungi incertae sedis</taxon>
        <taxon>Mucoromycota</taxon>
        <taxon>Glomeromycotina</taxon>
        <taxon>Glomeromycetes</taxon>
        <taxon>Diversisporales</taxon>
        <taxon>Gigasporaceae</taxon>
        <taxon>Racocetra</taxon>
    </lineage>
</organism>
<comment type="caution">
    <text evidence="1">The sequence shown here is derived from an EMBL/GenBank/DDBJ whole genome shotgun (WGS) entry which is preliminary data.</text>
</comment>
<evidence type="ECO:0000313" key="1">
    <source>
        <dbReference type="EMBL" id="CAG8794568.1"/>
    </source>
</evidence>
<dbReference type="Proteomes" id="UP000789920">
    <property type="component" value="Unassembled WGS sequence"/>
</dbReference>
<accession>A0ACA9RHF4</accession>
<protein>
    <submittedName>
        <fullName evidence="1">6400_t:CDS:1</fullName>
    </submittedName>
</protein>
<dbReference type="EMBL" id="CAJVQC010054756">
    <property type="protein sequence ID" value="CAG8794568.1"/>
    <property type="molecule type" value="Genomic_DNA"/>
</dbReference>
<name>A0ACA9RHF4_9GLOM</name>
<evidence type="ECO:0000313" key="2">
    <source>
        <dbReference type="Proteomes" id="UP000789920"/>
    </source>
</evidence>